<feature type="region of interest" description="Disordered" evidence="3">
    <location>
        <begin position="1"/>
        <end position="27"/>
    </location>
</feature>
<protein>
    <submittedName>
        <fullName evidence="5">Nifu-like protein chloroplastic-like</fullName>
    </submittedName>
</protein>
<dbReference type="AlphaFoldDB" id="A0A061R8W5"/>
<dbReference type="GO" id="GO:0005506">
    <property type="term" value="F:iron ion binding"/>
    <property type="evidence" value="ECO:0007669"/>
    <property type="project" value="InterPro"/>
</dbReference>
<dbReference type="GO" id="GO:0016226">
    <property type="term" value="P:iron-sulfur cluster assembly"/>
    <property type="evidence" value="ECO:0007669"/>
    <property type="project" value="InterPro"/>
</dbReference>
<comment type="subunit">
    <text evidence="2">Homodimer; disulfide-linked.</text>
</comment>
<dbReference type="Gene3D" id="3.30.300.130">
    <property type="entry name" value="Fe-S cluster assembly (FSCA)"/>
    <property type="match status" value="2"/>
</dbReference>
<dbReference type="GO" id="GO:0005739">
    <property type="term" value="C:mitochondrion"/>
    <property type="evidence" value="ECO:0007669"/>
    <property type="project" value="TreeGrafter"/>
</dbReference>
<dbReference type="PANTHER" id="PTHR11178:SF15">
    <property type="entry name" value="NIFU-LIKE PROTEIN 1, CHLOROPLASTIC"/>
    <property type="match status" value="1"/>
</dbReference>
<dbReference type="FunFam" id="3.30.300.130:FF:000003">
    <property type="entry name" value="NifU-like protein 3, chloroplastic"/>
    <property type="match status" value="1"/>
</dbReference>
<dbReference type="GO" id="GO:0005198">
    <property type="term" value="F:structural molecule activity"/>
    <property type="evidence" value="ECO:0007669"/>
    <property type="project" value="UniProtKB-ARBA"/>
</dbReference>
<evidence type="ECO:0000256" key="1">
    <source>
        <dbReference type="ARBA" id="ARBA00006420"/>
    </source>
</evidence>
<name>A0A061R8W5_9CHLO</name>
<proteinExistence type="inferred from homology"/>
<dbReference type="InterPro" id="IPR034904">
    <property type="entry name" value="FSCA_dom_sf"/>
</dbReference>
<feature type="compositionally biased region" description="Basic residues" evidence="3">
    <location>
        <begin position="1"/>
        <end position="11"/>
    </location>
</feature>
<dbReference type="Pfam" id="PF01106">
    <property type="entry name" value="NifU"/>
    <property type="match status" value="1"/>
</dbReference>
<dbReference type="GO" id="GO:0051536">
    <property type="term" value="F:iron-sulfur cluster binding"/>
    <property type="evidence" value="ECO:0007669"/>
    <property type="project" value="InterPro"/>
</dbReference>
<dbReference type="EMBL" id="GBEZ01019372">
    <property type="protein sequence ID" value="JAC67179.1"/>
    <property type="molecule type" value="Transcribed_RNA"/>
</dbReference>
<comment type="similarity">
    <text evidence="1">Belongs to the NifU family.</text>
</comment>
<dbReference type="GO" id="GO:0009536">
    <property type="term" value="C:plastid"/>
    <property type="evidence" value="ECO:0007669"/>
    <property type="project" value="UniProtKB-ARBA"/>
</dbReference>
<reference evidence="5" key="1">
    <citation type="submission" date="2014-05" db="EMBL/GenBank/DDBJ databases">
        <title>The transcriptome of the halophilic microalga Tetraselmis sp. GSL018 isolated from the Great Salt Lake, Utah.</title>
        <authorList>
            <person name="Jinkerson R.E."/>
            <person name="D'Adamo S."/>
            <person name="Posewitz M.C."/>
        </authorList>
    </citation>
    <scope>NUCLEOTIDE SEQUENCE</scope>
    <source>
        <strain evidence="5">GSL018</strain>
    </source>
</reference>
<evidence type="ECO:0000256" key="3">
    <source>
        <dbReference type="SAM" id="MobiDB-lite"/>
    </source>
</evidence>
<evidence type="ECO:0000259" key="4">
    <source>
        <dbReference type="Pfam" id="PF01106"/>
    </source>
</evidence>
<evidence type="ECO:0000256" key="2">
    <source>
        <dbReference type="ARBA" id="ARBA00011748"/>
    </source>
</evidence>
<feature type="domain" description="NIF system FeS cluster assembly NifU C-terminal" evidence="4">
    <location>
        <begin position="149"/>
        <end position="212"/>
    </location>
</feature>
<evidence type="ECO:0000313" key="5">
    <source>
        <dbReference type="EMBL" id="JAC67179.1"/>
    </source>
</evidence>
<organism evidence="5">
    <name type="scientific">Tetraselmis sp. GSL018</name>
    <dbReference type="NCBI Taxonomy" id="582737"/>
    <lineage>
        <taxon>Eukaryota</taxon>
        <taxon>Viridiplantae</taxon>
        <taxon>Chlorophyta</taxon>
        <taxon>core chlorophytes</taxon>
        <taxon>Chlorodendrophyceae</taxon>
        <taxon>Chlorodendrales</taxon>
        <taxon>Chlorodendraceae</taxon>
        <taxon>Tetraselmis</taxon>
    </lineage>
</organism>
<dbReference type="PANTHER" id="PTHR11178">
    <property type="entry name" value="IRON-SULFUR CLUSTER SCAFFOLD PROTEIN NFU-RELATED"/>
    <property type="match status" value="1"/>
</dbReference>
<dbReference type="SUPFAM" id="SSF117916">
    <property type="entry name" value="Fe-S cluster assembly (FSCA) domain-like"/>
    <property type="match status" value="2"/>
</dbReference>
<sequence length="289" mass="31381">MQAARPRRVRLQRTAGDRVVEQPRAPPPPQKMFENCNVVCFWEILLHVPFLCAMLSCTKTCSGSILLVKESRQLARPLSRSVVSTHAVWQSKLRRRLSLKAAADPSSKENSSASDQKAHVATPFSRPSVHRKVGADAVAGSLALTAENVDKVLEEVRPYLIADGGNVRVAGVSNGVVMVELQGACDSCPSATSTMRMGIERSLQAAFGDELKQVVQVKREEEPADLASVDAHLDMLRPAITSYGGSCEVLEVSGSTCRVKYEGPKPISQGIRAAIKDKFPTITEVVFEE</sequence>
<dbReference type="InterPro" id="IPR001075">
    <property type="entry name" value="NIF_FeS_clus_asmbl_NifU_C"/>
</dbReference>
<feature type="region of interest" description="Disordered" evidence="3">
    <location>
        <begin position="100"/>
        <end position="125"/>
    </location>
</feature>
<gene>
    <name evidence="5" type="ORF">TSPGSL018_11791</name>
</gene>
<accession>A0A061R8W5</accession>